<feature type="domain" description="DUF5666" evidence="2">
    <location>
        <begin position="59"/>
        <end position="118"/>
    </location>
</feature>
<dbReference type="AlphaFoldDB" id="A0A7C3HCA8"/>
<evidence type="ECO:0000259" key="2">
    <source>
        <dbReference type="Pfam" id="PF18914"/>
    </source>
</evidence>
<accession>A0A7C3HCA8</accession>
<protein>
    <recommendedName>
        <fullName evidence="2">DUF5666 domain-containing protein</fullName>
    </recommendedName>
</protein>
<dbReference type="RefSeq" id="WP_409654666.1">
    <property type="nucleotide sequence ID" value="NZ_JBKBUW010000006.1"/>
</dbReference>
<name>A0A7C3HCA8_MEIRU</name>
<keyword evidence="1" id="KW-0732">Signal</keyword>
<dbReference type="Pfam" id="PF18914">
    <property type="entry name" value="DUF5666"/>
    <property type="match status" value="1"/>
</dbReference>
<gene>
    <name evidence="3" type="ORF">ENS82_04435</name>
</gene>
<dbReference type="EMBL" id="DSWI01000011">
    <property type="protein sequence ID" value="HFG19956.1"/>
    <property type="molecule type" value="Genomic_DNA"/>
</dbReference>
<organism evidence="3">
    <name type="scientific">Meiothermus ruber</name>
    <dbReference type="NCBI Taxonomy" id="277"/>
    <lineage>
        <taxon>Bacteria</taxon>
        <taxon>Thermotogati</taxon>
        <taxon>Deinococcota</taxon>
        <taxon>Deinococci</taxon>
        <taxon>Thermales</taxon>
        <taxon>Thermaceae</taxon>
        <taxon>Meiothermus</taxon>
    </lineage>
</organism>
<feature type="signal peptide" evidence="1">
    <location>
        <begin position="1"/>
        <end position="18"/>
    </location>
</feature>
<sequence>MRWFWLLLGLLLVAIAQQEPEPSFQTTAEIERRGKKIVVVKTGPDNPPAIIELRDLYGGVITALDAEKKSLRLGAREFTTDTLTRFWLEGKPVQFTDLKVGQQVRLEAAEQNDGSLRAFDVQIGGKPEGPSLSRSLFADPPPYRVQITFGEDAKAFGSIARVEQIREVNDFVFMTGGTARYIEEEDRLELDLKPTPRAVEVQQGKSKAWGSRLDYDNQSGDARVTGPIELERTGEKPLQGSAQRMIYNVDDEILRLFGEIKLVQDGRTSTAESAVVREKDRIAYLYGRKDKPVRSQNKDGFVQGTKVLYHLDSGDVVVLEGVQGEFQEP</sequence>
<proteinExistence type="predicted"/>
<dbReference type="InterPro" id="IPR043724">
    <property type="entry name" value="DUF5666"/>
</dbReference>
<evidence type="ECO:0000256" key="1">
    <source>
        <dbReference type="SAM" id="SignalP"/>
    </source>
</evidence>
<feature type="chain" id="PRO_5027887593" description="DUF5666 domain-containing protein" evidence="1">
    <location>
        <begin position="19"/>
        <end position="329"/>
    </location>
</feature>
<evidence type="ECO:0000313" key="3">
    <source>
        <dbReference type="EMBL" id="HFG19956.1"/>
    </source>
</evidence>
<dbReference type="Gene3D" id="2.60.450.10">
    <property type="entry name" value="Lipopolysaccharide (LPS) transport protein A like domain"/>
    <property type="match status" value="2"/>
</dbReference>
<comment type="caution">
    <text evidence="3">The sequence shown here is derived from an EMBL/GenBank/DDBJ whole genome shotgun (WGS) entry which is preliminary data.</text>
</comment>
<reference evidence="3" key="1">
    <citation type="journal article" date="2020" name="mSystems">
        <title>Genome- and Community-Level Interaction Insights into Carbon Utilization and Element Cycling Functions of Hydrothermarchaeota in Hydrothermal Sediment.</title>
        <authorList>
            <person name="Zhou Z."/>
            <person name="Liu Y."/>
            <person name="Xu W."/>
            <person name="Pan J."/>
            <person name="Luo Z.H."/>
            <person name="Li M."/>
        </authorList>
    </citation>
    <scope>NUCLEOTIDE SEQUENCE [LARGE SCALE GENOMIC DNA]</scope>
    <source>
        <strain evidence="3">SpSt-524</strain>
    </source>
</reference>